<dbReference type="Gene3D" id="3.40.390.10">
    <property type="entry name" value="Collagenase (Catalytic Domain)"/>
    <property type="match status" value="1"/>
</dbReference>
<accession>A0A6A5TQW7</accession>
<protein>
    <submittedName>
        <fullName evidence="2">Uncharacterized protein</fullName>
    </submittedName>
</protein>
<feature type="region of interest" description="Disordered" evidence="1">
    <location>
        <begin position="613"/>
        <end position="674"/>
    </location>
</feature>
<gene>
    <name evidence="2" type="ORF">CC80DRAFT_123650</name>
</gene>
<feature type="compositionally biased region" description="Polar residues" evidence="1">
    <location>
        <begin position="658"/>
        <end position="674"/>
    </location>
</feature>
<dbReference type="OrthoDB" id="3800501at2759"/>
<dbReference type="EMBL" id="ML976998">
    <property type="protein sequence ID" value="KAF1954654.1"/>
    <property type="molecule type" value="Genomic_DNA"/>
</dbReference>
<feature type="region of interest" description="Disordered" evidence="1">
    <location>
        <begin position="260"/>
        <end position="327"/>
    </location>
</feature>
<dbReference type="GO" id="GO:0008237">
    <property type="term" value="F:metallopeptidase activity"/>
    <property type="evidence" value="ECO:0007669"/>
    <property type="project" value="InterPro"/>
</dbReference>
<evidence type="ECO:0000313" key="2">
    <source>
        <dbReference type="EMBL" id="KAF1954654.1"/>
    </source>
</evidence>
<dbReference type="InterPro" id="IPR024079">
    <property type="entry name" value="MetalloPept_cat_dom_sf"/>
</dbReference>
<feature type="region of interest" description="Disordered" evidence="1">
    <location>
        <begin position="475"/>
        <end position="512"/>
    </location>
</feature>
<organism evidence="2 3">
    <name type="scientific">Byssothecium circinans</name>
    <dbReference type="NCBI Taxonomy" id="147558"/>
    <lineage>
        <taxon>Eukaryota</taxon>
        <taxon>Fungi</taxon>
        <taxon>Dikarya</taxon>
        <taxon>Ascomycota</taxon>
        <taxon>Pezizomycotina</taxon>
        <taxon>Dothideomycetes</taxon>
        <taxon>Pleosporomycetidae</taxon>
        <taxon>Pleosporales</taxon>
        <taxon>Massarineae</taxon>
        <taxon>Massarinaceae</taxon>
        <taxon>Byssothecium</taxon>
    </lineage>
</organism>
<feature type="compositionally biased region" description="Polar residues" evidence="1">
    <location>
        <begin position="278"/>
        <end position="299"/>
    </location>
</feature>
<feature type="compositionally biased region" description="Polar residues" evidence="1">
    <location>
        <begin position="312"/>
        <end position="327"/>
    </location>
</feature>
<name>A0A6A5TQW7_9PLEO</name>
<reference evidence="2" key="1">
    <citation type="journal article" date="2020" name="Stud. Mycol.">
        <title>101 Dothideomycetes genomes: a test case for predicting lifestyles and emergence of pathogens.</title>
        <authorList>
            <person name="Haridas S."/>
            <person name="Albert R."/>
            <person name="Binder M."/>
            <person name="Bloem J."/>
            <person name="Labutti K."/>
            <person name="Salamov A."/>
            <person name="Andreopoulos B."/>
            <person name="Baker S."/>
            <person name="Barry K."/>
            <person name="Bills G."/>
            <person name="Bluhm B."/>
            <person name="Cannon C."/>
            <person name="Castanera R."/>
            <person name="Culley D."/>
            <person name="Daum C."/>
            <person name="Ezra D."/>
            <person name="Gonzalez J."/>
            <person name="Henrissat B."/>
            <person name="Kuo A."/>
            <person name="Liang C."/>
            <person name="Lipzen A."/>
            <person name="Lutzoni F."/>
            <person name="Magnuson J."/>
            <person name="Mondo S."/>
            <person name="Nolan M."/>
            <person name="Ohm R."/>
            <person name="Pangilinan J."/>
            <person name="Park H.-J."/>
            <person name="Ramirez L."/>
            <person name="Alfaro M."/>
            <person name="Sun H."/>
            <person name="Tritt A."/>
            <person name="Yoshinaga Y."/>
            <person name="Zwiers L.-H."/>
            <person name="Turgeon B."/>
            <person name="Goodwin S."/>
            <person name="Spatafora J."/>
            <person name="Crous P."/>
            <person name="Grigoriev I."/>
        </authorList>
    </citation>
    <scope>NUCLEOTIDE SEQUENCE</scope>
    <source>
        <strain evidence="2">CBS 675.92</strain>
    </source>
</reference>
<proteinExistence type="predicted"/>
<evidence type="ECO:0000313" key="3">
    <source>
        <dbReference type="Proteomes" id="UP000800035"/>
    </source>
</evidence>
<feature type="compositionally biased region" description="Low complexity" evidence="1">
    <location>
        <begin position="613"/>
        <end position="657"/>
    </location>
</feature>
<dbReference type="AlphaFoldDB" id="A0A6A5TQW7"/>
<keyword evidence="3" id="KW-1185">Reference proteome</keyword>
<evidence type="ECO:0000256" key="1">
    <source>
        <dbReference type="SAM" id="MobiDB-lite"/>
    </source>
</evidence>
<feature type="compositionally biased region" description="Low complexity" evidence="1">
    <location>
        <begin position="490"/>
        <end position="512"/>
    </location>
</feature>
<dbReference type="Proteomes" id="UP000800035">
    <property type="component" value="Unassembled WGS sequence"/>
</dbReference>
<sequence>MRYQKSFKDICTKILKLGKFEVDYYDMFDHTLVHEMTHCITSKKIGETYDTLRTSDGGLEDDGYGWESIHRARNTKYGPLNADSYAFMALAISTLSDDNNEAQIITHHAGSWMLRRQQTKIKSNGCLEHMPTYQKDSQLIYVDDQWRGSVQKRSITTSLRDLYQRAPDVPTISLAALQSSNATNRTSTQASITHSDGSRWSLSTSISSSSSTALAMSTHTSNSTHVSNSTYTWHLPTSFIDSTGIVSSVTTVFETSRFASSPVGNRTEIPGSTGGESLENSTPVFASSTTSQTGLSGMPSSSTQSTGIQTTKPTAPSSTLNQTSWKPTITNVPPLPSSFFYQTPVATPTSSALLCPLFTSCSKPTPSWLETIVSVRDIYIPKITDLSAVSTQRVKQNEGDDDSTAVVFAKVELPKDKCDLVPKPKSGGLIGAVLDVANKMIDTVVDAACNVEFPVIEGNLPDWMDFTRFPGLKGYSASSGPGPNEPSEPSPSRAVSSAASEETPSSSSSSSSCSATAIARCKATNIISGTVTRSFITECSTQTACSGTGTTSTYGSTIATPSGTMFPHPEVSDDWSEEQDCFFSLMDTTQRELNDTALADCLGEPLTISMTTTSTSSFESSPSSSFSSSTKSTPVSQSSSQSGGTSTGSGALTATRTNLPPTSTNSSQTDNWDCTDSMGDRDDKQCSCEPVDCTGDSCTAVVMKKGEDGCSDTCEGCDIASFLSRRV</sequence>
<feature type="compositionally biased region" description="Low complexity" evidence="1">
    <location>
        <begin position="300"/>
        <end position="311"/>
    </location>
</feature>